<organism evidence="1 2">
    <name type="scientific">Pisolithus tinctorius Marx 270</name>
    <dbReference type="NCBI Taxonomy" id="870435"/>
    <lineage>
        <taxon>Eukaryota</taxon>
        <taxon>Fungi</taxon>
        <taxon>Dikarya</taxon>
        <taxon>Basidiomycota</taxon>
        <taxon>Agaricomycotina</taxon>
        <taxon>Agaricomycetes</taxon>
        <taxon>Agaricomycetidae</taxon>
        <taxon>Boletales</taxon>
        <taxon>Sclerodermatineae</taxon>
        <taxon>Pisolithaceae</taxon>
        <taxon>Pisolithus</taxon>
    </lineage>
</organism>
<dbReference type="EMBL" id="KN831976">
    <property type="protein sequence ID" value="KIO03556.1"/>
    <property type="molecule type" value="Genomic_DNA"/>
</dbReference>
<reference evidence="2" key="2">
    <citation type="submission" date="2015-01" db="EMBL/GenBank/DDBJ databases">
        <title>Evolutionary Origins and Diversification of the Mycorrhizal Mutualists.</title>
        <authorList>
            <consortium name="DOE Joint Genome Institute"/>
            <consortium name="Mycorrhizal Genomics Consortium"/>
            <person name="Kohler A."/>
            <person name="Kuo A."/>
            <person name="Nagy L.G."/>
            <person name="Floudas D."/>
            <person name="Copeland A."/>
            <person name="Barry K.W."/>
            <person name="Cichocki N."/>
            <person name="Veneault-Fourrey C."/>
            <person name="LaButti K."/>
            <person name="Lindquist E.A."/>
            <person name="Lipzen A."/>
            <person name="Lundell T."/>
            <person name="Morin E."/>
            <person name="Murat C."/>
            <person name="Riley R."/>
            <person name="Ohm R."/>
            <person name="Sun H."/>
            <person name="Tunlid A."/>
            <person name="Henrissat B."/>
            <person name="Grigoriev I.V."/>
            <person name="Hibbett D.S."/>
            <person name="Martin F."/>
        </authorList>
    </citation>
    <scope>NUCLEOTIDE SEQUENCE [LARGE SCALE GENOMIC DNA]</scope>
    <source>
        <strain evidence="2">Marx 270</strain>
    </source>
</reference>
<name>A0A0C3P7D5_PISTI</name>
<protein>
    <submittedName>
        <fullName evidence="1">Uncharacterized protein</fullName>
    </submittedName>
</protein>
<accession>A0A0C3P7D5</accession>
<reference evidence="1 2" key="1">
    <citation type="submission" date="2014-04" db="EMBL/GenBank/DDBJ databases">
        <authorList>
            <consortium name="DOE Joint Genome Institute"/>
            <person name="Kuo A."/>
            <person name="Kohler A."/>
            <person name="Costa M.D."/>
            <person name="Nagy L.G."/>
            <person name="Floudas D."/>
            <person name="Copeland A."/>
            <person name="Barry K.W."/>
            <person name="Cichocki N."/>
            <person name="Veneault-Fourrey C."/>
            <person name="LaButti K."/>
            <person name="Lindquist E.A."/>
            <person name="Lipzen A."/>
            <person name="Lundell T."/>
            <person name="Morin E."/>
            <person name="Murat C."/>
            <person name="Sun H."/>
            <person name="Tunlid A."/>
            <person name="Henrissat B."/>
            <person name="Grigoriev I.V."/>
            <person name="Hibbett D.S."/>
            <person name="Martin F."/>
            <person name="Nordberg H.P."/>
            <person name="Cantor M.N."/>
            <person name="Hua S.X."/>
        </authorList>
    </citation>
    <scope>NUCLEOTIDE SEQUENCE [LARGE SCALE GENOMIC DNA]</scope>
    <source>
        <strain evidence="1 2">Marx 270</strain>
    </source>
</reference>
<dbReference type="HOGENOM" id="CLU_1619709_0_0_1"/>
<dbReference type="AlphaFoldDB" id="A0A0C3P7D5"/>
<evidence type="ECO:0000313" key="2">
    <source>
        <dbReference type="Proteomes" id="UP000054217"/>
    </source>
</evidence>
<dbReference type="InParanoid" id="A0A0C3P7D5"/>
<dbReference type="Proteomes" id="UP000054217">
    <property type="component" value="Unassembled WGS sequence"/>
</dbReference>
<evidence type="ECO:0000313" key="1">
    <source>
        <dbReference type="EMBL" id="KIO03556.1"/>
    </source>
</evidence>
<sequence length="164" mass="18002">MLNVILEEAPCSEIMCLSDISTSTARQLYQLCHLVIRHLDVLVPSASMCARGPSFSRLVLHALRQRGLGELVRHTPSSPTSHVATVRSKHITGRARSRLAAWVSAARASTSVVISALSSRYAVTRARQWSVDHTANRSTHQPVSQCRSQPHPCCVAFNRVVTPL</sequence>
<proteinExistence type="predicted"/>
<gene>
    <name evidence="1" type="ORF">M404DRAFT_27159</name>
</gene>
<keyword evidence="2" id="KW-1185">Reference proteome</keyword>